<comment type="caution">
    <text evidence="9">The sequence shown here is derived from an EMBL/GenBank/DDBJ whole genome shotgun (WGS) entry which is preliminary data.</text>
</comment>
<comment type="subcellular location">
    <subcellularLocation>
        <location evidence="1">Cell outer membrane</location>
    </subcellularLocation>
</comment>
<dbReference type="GO" id="GO:0009279">
    <property type="term" value="C:cell outer membrane"/>
    <property type="evidence" value="ECO:0007669"/>
    <property type="project" value="UniProtKB-SubCell"/>
</dbReference>
<evidence type="ECO:0000256" key="7">
    <source>
        <dbReference type="ARBA" id="ARBA00023237"/>
    </source>
</evidence>
<evidence type="ECO:0000256" key="1">
    <source>
        <dbReference type="ARBA" id="ARBA00004442"/>
    </source>
</evidence>
<keyword evidence="8" id="KW-0732">Signal</keyword>
<gene>
    <name evidence="9" type="ORF">E4635_10640</name>
</gene>
<keyword evidence="10" id="KW-1185">Reference proteome</keyword>
<dbReference type="InterPro" id="IPR051906">
    <property type="entry name" value="TolC-like"/>
</dbReference>
<keyword evidence="4" id="KW-1134">Transmembrane beta strand</keyword>
<sequence>MRKIFILLAFAFLAKVNAQDAKQTYSFSLQQATEHALQYNYSAINSGRDIEAAKKKKWETTTMGLPQINGAVDYQNNFKIQKTLLPGELINQPGTFFEAEMGTKQNMGARLTLSQLIFDGSYIVGLQSAKVYLQLFENSKRKTDSEIRETVTNSYGNVLLAEESIKVLERNQSILEKNYKDANQIYKNGLGEEESVEQISITLATVKSNLNNVKRLREVALKMLKINLGIELNDELTLTDNLEALSQSNLALALESNEFNVNNTVDYQIVSNMTEQKKLLLKLEKSKALPSLAANVNFGYNAFSQSFSFFNENQKWYNYSNLGVGLNVPIFSSLGRSARTQQAKIAYEQAKTSQTETEQMLKLQFEKSKSEFEFSIEEYATAKSNLNLAERIEKKQQTKFAEGLSTSFEFTEAQRQLYSAQQSYLQSMVDVINKRAALEKIIK</sequence>
<keyword evidence="5" id="KW-0812">Transmembrane</keyword>
<dbReference type="OrthoDB" id="367883at2"/>
<protein>
    <submittedName>
        <fullName evidence="9">TolC family protein</fullName>
    </submittedName>
</protein>
<evidence type="ECO:0000256" key="5">
    <source>
        <dbReference type="ARBA" id="ARBA00022692"/>
    </source>
</evidence>
<proteinExistence type="inferred from homology"/>
<keyword evidence="7" id="KW-0998">Cell outer membrane</keyword>
<dbReference type="EMBL" id="SRLH01000005">
    <property type="protein sequence ID" value="TGD57637.1"/>
    <property type="molecule type" value="Genomic_DNA"/>
</dbReference>
<dbReference type="GO" id="GO:1990281">
    <property type="term" value="C:efflux pump complex"/>
    <property type="evidence" value="ECO:0007669"/>
    <property type="project" value="TreeGrafter"/>
</dbReference>
<dbReference type="PANTHER" id="PTHR30026:SF20">
    <property type="entry name" value="OUTER MEMBRANE PROTEIN TOLC"/>
    <property type="match status" value="1"/>
</dbReference>
<dbReference type="GO" id="GO:0015562">
    <property type="term" value="F:efflux transmembrane transporter activity"/>
    <property type="evidence" value="ECO:0007669"/>
    <property type="project" value="InterPro"/>
</dbReference>
<dbReference type="Proteomes" id="UP000297407">
    <property type="component" value="Unassembled WGS sequence"/>
</dbReference>
<dbReference type="GO" id="GO:0015288">
    <property type="term" value="F:porin activity"/>
    <property type="evidence" value="ECO:0007669"/>
    <property type="project" value="TreeGrafter"/>
</dbReference>
<organism evidence="9 10">
    <name type="scientific">Flavobacterium humi</name>
    <dbReference type="NCBI Taxonomy" id="2562683"/>
    <lineage>
        <taxon>Bacteria</taxon>
        <taxon>Pseudomonadati</taxon>
        <taxon>Bacteroidota</taxon>
        <taxon>Flavobacteriia</taxon>
        <taxon>Flavobacteriales</taxon>
        <taxon>Flavobacteriaceae</taxon>
        <taxon>Flavobacterium</taxon>
    </lineage>
</organism>
<dbReference type="Pfam" id="PF02321">
    <property type="entry name" value="OEP"/>
    <property type="match status" value="1"/>
</dbReference>
<dbReference type="PANTHER" id="PTHR30026">
    <property type="entry name" value="OUTER MEMBRANE PROTEIN TOLC"/>
    <property type="match status" value="1"/>
</dbReference>
<evidence type="ECO:0000256" key="8">
    <source>
        <dbReference type="SAM" id="SignalP"/>
    </source>
</evidence>
<keyword evidence="3" id="KW-0813">Transport</keyword>
<evidence type="ECO:0000256" key="4">
    <source>
        <dbReference type="ARBA" id="ARBA00022452"/>
    </source>
</evidence>
<accession>A0A4Z0L6M1</accession>
<name>A0A4Z0L6M1_9FLAO</name>
<keyword evidence="6" id="KW-0472">Membrane</keyword>
<dbReference type="InterPro" id="IPR003423">
    <property type="entry name" value="OMP_efflux"/>
</dbReference>
<dbReference type="RefSeq" id="WP_135526677.1">
    <property type="nucleotide sequence ID" value="NZ_SRLH01000005.1"/>
</dbReference>
<evidence type="ECO:0000313" key="10">
    <source>
        <dbReference type="Proteomes" id="UP000297407"/>
    </source>
</evidence>
<reference evidence="9 10" key="1">
    <citation type="submission" date="2019-04" db="EMBL/GenBank/DDBJ databases">
        <title>Flavobacterium sp. strain DS2-A Genome sequencing and assembly.</title>
        <authorList>
            <person name="Kim I."/>
        </authorList>
    </citation>
    <scope>NUCLEOTIDE SEQUENCE [LARGE SCALE GENOMIC DNA]</scope>
    <source>
        <strain evidence="9 10">DS2-A</strain>
    </source>
</reference>
<dbReference type="AlphaFoldDB" id="A0A4Z0L6M1"/>
<evidence type="ECO:0000313" key="9">
    <source>
        <dbReference type="EMBL" id="TGD57637.1"/>
    </source>
</evidence>
<evidence type="ECO:0000256" key="2">
    <source>
        <dbReference type="ARBA" id="ARBA00007613"/>
    </source>
</evidence>
<feature type="chain" id="PRO_5021186932" evidence="8">
    <location>
        <begin position="19"/>
        <end position="443"/>
    </location>
</feature>
<dbReference type="Gene3D" id="1.20.1600.10">
    <property type="entry name" value="Outer membrane efflux proteins (OEP)"/>
    <property type="match status" value="1"/>
</dbReference>
<feature type="signal peptide" evidence="8">
    <location>
        <begin position="1"/>
        <end position="18"/>
    </location>
</feature>
<comment type="similarity">
    <text evidence="2">Belongs to the outer membrane factor (OMF) (TC 1.B.17) family.</text>
</comment>
<dbReference type="SUPFAM" id="SSF56954">
    <property type="entry name" value="Outer membrane efflux proteins (OEP)"/>
    <property type="match status" value="1"/>
</dbReference>
<evidence type="ECO:0000256" key="6">
    <source>
        <dbReference type="ARBA" id="ARBA00023136"/>
    </source>
</evidence>
<evidence type="ECO:0000256" key="3">
    <source>
        <dbReference type="ARBA" id="ARBA00022448"/>
    </source>
</evidence>